<evidence type="ECO:0000259" key="11">
    <source>
        <dbReference type="Pfam" id="PF16916"/>
    </source>
</evidence>
<dbReference type="PANTHER" id="PTHR43840">
    <property type="entry name" value="MITOCHONDRIAL METAL TRANSPORTER 1-RELATED"/>
    <property type="match status" value="1"/>
</dbReference>
<evidence type="ECO:0000313" key="12">
    <source>
        <dbReference type="EMBL" id="PSF04563.1"/>
    </source>
</evidence>
<evidence type="ECO:0000256" key="8">
    <source>
        <dbReference type="ARBA" id="ARBA00023136"/>
    </source>
</evidence>
<dbReference type="Gene3D" id="3.30.70.1350">
    <property type="entry name" value="Cation efflux protein, cytoplasmic domain"/>
    <property type="match status" value="1"/>
</dbReference>
<dbReference type="InterPro" id="IPR002524">
    <property type="entry name" value="Cation_efflux"/>
</dbReference>
<dbReference type="InterPro" id="IPR027470">
    <property type="entry name" value="Cation_efflux_CTD"/>
</dbReference>
<dbReference type="GO" id="GO:0016020">
    <property type="term" value="C:membrane"/>
    <property type="evidence" value="ECO:0007669"/>
    <property type="project" value="UniProtKB-SubCell"/>
</dbReference>
<dbReference type="SUPFAM" id="SSF161111">
    <property type="entry name" value="Cation efflux protein transmembrane domain-like"/>
    <property type="match status" value="1"/>
</dbReference>
<comment type="subcellular location">
    <subcellularLocation>
        <location evidence="1">Membrane</location>
        <topology evidence="1">Multi-pass membrane protein</topology>
    </subcellularLocation>
</comment>
<evidence type="ECO:0000256" key="3">
    <source>
        <dbReference type="ARBA" id="ARBA00022448"/>
    </source>
</evidence>
<keyword evidence="5 9" id="KW-0812">Transmembrane</keyword>
<keyword evidence="13" id="KW-1185">Reference proteome</keyword>
<evidence type="ECO:0000256" key="2">
    <source>
        <dbReference type="ARBA" id="ARBA00010212"/>
    </source>
</evidence>
<evidence type="ECO:0000313" key="13">
    <source>
        <dbReference type="Proteomes" id="UP000239866"/>
    </source>
</evidence>
<dbReference type="GO" id="GO:0008324">
    <property type="term" value="F:monoatomic cation transmembrane transporter activity"/>
    <property type="evidence" value="ECO:0007669"/>
    <property type="project" value="InterPro"/>
</dbReference>
<dbReference type="NCBIfam" id="TIGR01297">
    <property type="entry name" value="CDF"/>
    <property type="match status" value="1"/>
</dbReference>
<keyword evidence="6" id="KW-0406">Ion transport</keyword>
<keyword evidence="4" id="KW-0410">Iron transport</keyword>
<feature type="domain" description="Cation efflux protein cytoplasmic" evidence="11">
    <location>
        <begin position="224"/>
        <end position="301"/>
    </location>
</feature>
<feature type="transmembrane region" description="Helical" evidence="9">
    <location>
        <begin position="176"/>
        <end position="209"/>
    </location>
</feature>
<gene>
    <name evidence="12" type="ORF">C7H09_19485</name>
</gene>
<dbReference type="PANTHER" id="PTHR43840:SF15">
    <property type="entry name" value="MITOCHONDRIAL METAL TRANSPORTER 1-RELATED"/>
    <property type="match status" value="1"/>
</dbReference>
<evidence type="ECO:0000256" key="7">
    <source>
        <dbReference type="ARBA" id="ARBA00022989"/>
    </source>
</evidence>
<evidence type="ECO:0000256" key="6">
    <source>
        <dbReference type="ARBA" id="ARBA00022906"/>
    </source>
</evidence>
<evidence type="ECO:0000259" key="10">
    <source>
        <dbReference type="Pfam" id="PF01545"/>
    </source>
</evidence>
<comment type="caution">
    <text evidence="12">The sequence shown here is derived from an EMBL/GenBank/DDBJ whole genome shotgun (WGS) entry which is preliminary data.</text>
</comment>
<dbReference type="InterPro" id="IPR050291">
    <property type="entry name" value="CDF_Transporter"/>
</dbReference>
<accession>A0A2T1K480</accession>
<dbReference type="RefSeq" id="WP_106765718.1">
    <property type="nucleotide sequence ID" value="NZ_PXNP01000111.1"/>
</dbReference>
<dbReference type="GO" id="GO:0006829">
    <property type="term" value="P:zinc ion transport"/>
    <property type="evidence" value="ECO:0007669"/>
    <property type="project" value="UniProtKB-KW"/>
</dbReference>
<evidence type="ECO:0000256" key="9">
    <source>
        <dbReference type="SAM" id="Phobius"/>
    </source>
</evidence>
<dbReference type="EMBL" id="PXNP01000111">
    <property type="protein sequence ID" value="PSF04563.1"/>
    <property type="molecule type" value="Genomic_DNA"/>
</dbReference>
<dbReference type="Gene3D" id="1.20.1510.10">
    <property type="entry name" value="Cation efflux protein transmembrane domain"/>
    <property type="match status" value="1"/>
</dbReference>
<feature type="transmembrane region" description="Helical" evidence="9">
    <location>
        <begin position="124"/>
        <end position="145"/>
    </location>
</feature>
<keyword evidence="6" id="KW-0862">Zinc</keyword>
<feature type="domain" description="Cation efflux protein transmembrane" evidence="10">
    <location>
        <begin position="27"/>
        <end position="220"/>
    </location>
</feature>
<protein>
    <submittedName>
        <fullName evidence="12">Cation transporter</fullName>
    </submittedName>
</protein>
<feature type="transmembrane region" description="Helical" evidence="9">
    <location>
        <begin position="94"/>
        <end position="112"/>
    </location>
</feature>
<keyword evidence="4" id="KW-0408">Iron</keyword>
<dbReference type="GO" id="GO:0006826">
    <property type="term" value="P:iron ion transport"/>
    <property type="evidence" value="ECO:0007669"/>
    <property type="project" value="UniProtKB-KW"/>
</dbReference>
<evidence type="ECO:0000256" key="1">
    <source>
        <dbReference type="ARBA" id="ARBA00004141"/>
    </source>
</evidence>
<dbReference type="Pfam" id="PF01545">
    <property type="entry name" value="Cation_efflux"/>
    <property type="match status" value="1"/>
</dbReference>
<dbReference type="InterPro" id="IPR036837">
    <property type="entry name" value="Cation_efflux_CTD_sf"/>
</dbReference>
<comment type="similarity">
    <text evidence="2">Belongs to the cation diffusion facilitator (CDF) transporter (TC 2.A.4) family. FieF subfamily.</text>
</comment>
<dbReference type="OrthoDB" id="9806522at2"/>
<evidence type="ECO:0000256" key="5">
    <source>
        <dbReference type="ARBA" id="ARBA00022692"/>
    </source>
</evidence>
<keyword evidence="7 9" id="KW-1133">Transmembrane helix</keyword>
<reference evidence="12 13" key="1">
    <citation type="submission" date="2018-03" db="EMBL/GenBank/DDBJ databases">
        <title>Marinobacter brunus sp. nov., a marine bacterium of Gamma-proteobacteria isolated from the surface seawater of the South China Sea.</title>
        <authorList>
            <person name="Cheng H."/>
            <person name="Wu Y.-H."/>
            <person name="Xamxidin M."/>
            <person name="Xu X.-W."/>
        </authorList>
    </citation>
    <scope>NUCLEOTIDE SEQUENCE [LARGE SCALE GENOMIC DNA]</scope>
    <source>
        <strain evidence="12 13">NH169-3</strain>
    </source>
</reference>
<dbReference type="Pfam" id="PF16916">
    <property type="entry name" value="ZT_dimer"/>
    <property type="match status" value="1"/>
</dbReference>
<dbReference type="AlphaFoldDB" id="A0A2T1K480"/>
<dbReference type="InterPro" id="IPR027469">
    <property type="entry name" value="Cation_efflux_TMD_sf"/>
</dbReference>
<keyword evidence="8 9" id="KW-0472">Membrane</keyword>
<dbReference type="InterPro" id="IPR058533">
    <property type="entry name" value="Cation_efflux_TM"/>
</dbReference>
<keyword evidence="3" id="KW-0813">Transport</keyword>
<keyword evidence="6" id="KW-0864">Zinc transport</keyword>
<dbReference type="FunFam" id="1.20.1510.10:FF:000006">
    <property type="entry name" value="Divalent cation efflux transporter"/>
    <property type="match status" value="1"/>
</dbReference>
<dbReference type="Proteomes" id="UP000239866">
    <property type="component" value="Unassembled WGS sequence"/>
</dbReference>
<name>A0A2T1K480_9GAMM</name>
<organism evidence="12 13">
    <name type="scientific">Marinobacter fuscus</name>
    <dbReference type="NCBI Taxonomy" id="2109942"/>
    <lineage>
        <taxon>Bacteria</taxon>
        <taxon>Pseudomonadati</taxon>
        <taxon>Pseudomonadota</taxon>
        <taxon>Gammaproteobacteria</taxon>
        <taxon>Pseudomonadales</taxon>
        <taxon>Marinobacteraceae</taxon>
        <taxon>Marinobacter</taxon>
    </lineage>
</organism>
<evidence type="ECO:0000256" key="4">
    <source>
        <dbReference type="ARBA" id="ARBA00022496"/>
    </source>
</evidence>
<proteinExistence type="inferred from homology"/>
<dbReference type="SUPFAM" id="SSF160240">
    <property type="entry name" value="Cation efflux protein cytoplasmic domain-like"/>
    <property type="match status" value="1"/>
</dbReference>
<sequence>MEQPGQPASFPHEHLETEKHAATRVTIIGMVLDAVLGVIKVAAGAVFHSQALLVDGIHSFTDVASDWVVLAVMRLSRKAPDADHPYGHQRIETLGTLLLGSLLIAVGAALAWENLLRVLAGTELPAPGWPVLVAAAISVLGKEWIFRYTRRVGKRIRSDLLIANAWHSRTDAFSSVVVLLSTVGAMLGLTWLDGIAAVFIAGIIIHIGWKFSWDSVKELIDTGLSEEEVLALRRIAMETDGVRNVHELRSRRMGQDILLDVHLVVRPEISVSEGHQIGMRVVDGMRQVLDNILDINFHIDAENDEKAQHTTEPSLPSREDLQHLLAEALGELPAQSRIRLHYLKNRIHLEILLDVNHPGSELTTERVRGLLADYTWFGSVRVWVAAP</sequence>